<dbReference type="GO" id="GO:0005886">
    <property type="term" value="C:plasma membrane"/>
    <property type="evidence" value="ECO:0007669"/>
    <property type="project" value="UniProtKB-SubCell"/>
</dbReference>
<name>A0A229SQC7_9PSEU</name>
<sequence>MTTDAPRAGTARPPTAAPVPHRWRNLATLTGVSMIDNTEAGVTTTLFPSIAHALRLDSGHLGLLAALGKVVAVPFGPTWVWLAGRIGRRGAIVASTVVAGGFGIAAGFATSWLQLVVFNTLMSAAIIGSAPIANAVITDSFDDRARGRAVGYFYGFVTLVSSLLGQVTALFTGLTDGWRYGMWTISGLSILAGLAVAVFFREPGIGAAEAQLADLDERDRVKTPVSVRSVFSLFKIPTFSLMMLSRLLSGHLLIAIFGVQFLVAERHFTNAVAASVLLPFGLGYFAGTIGGGWLLTLLDRVLPDRGRVAYIQAAQVFFAVVAFFATQFGYGGIAVYCVLWALMGFGQGLNPPVNRPIVAAVILPELRGQAFAIFVTVFETIGWAVFSLGAGQLADSLGIQAVFLWTLVVLMLVNAAVLTALHLTYPRDVRRVTAELDRRRAVALS</sequence>
<organism evidence="8 9">
    <name type="scientific">Amycolatopsis vastitatis</name>
    <dbReference type="NCBI Taxonomy" id="1905142"/>
    <lineage>
        <taxon>Bacteria</taxon>
        <taxon>Bacillati</taxon>
        <taxon>Actinomycetota</taxon>
        <taxon>Actinomycetes</taxon>
        <taxon>Pseudonocardiales</taxon>
        <taxon>Pseudonocardiaceae</taxon>
        <taxon>Amycolatopsis</taxon>
    </lineage>
</organism>
<keyword evidence="3 6" id="KW-0812">Transmembrane</keyword>
<dbReference type="PROSITE" id="PS50850">
    <property type="entry name" value="MFS"/>
    <property type="match status" value="1"/>
</dbReference>
<dbReference type="Gene3D" id="1.20.1250.20">
    <property type="entry name" value="MFS general substrate transporter like domains"/>
    <property type="match status" value="1"/>
</dbReference>
<evidence type="ECO:0000256" key="3">
    <source>
        <dbReference type="ARBA" id="ARBA00022692"/>
    </source>
</evidence>
<dbReference type="SUPFAM" id="SSF103473">
    <property type="entry name" value="MFS general substrate transporter"/>
    <property type="match status" value="1"/>
</dbReference>
<evidence type="ECO:0000313" key="9">
    <source>
        <dbReference type="Proteomes" id="UP000215199"/>
    </source>
</evidence>
<dbReference type="InterPro" id="IPR020846">
    <property type="entry name" value="MFS_dom"/>
</dbReference>
<dbReference type="GO" id="GO:0022857">
    <property type="term" value="F:transmembrane transporter activity"/>
    <property type="evidence" value="ECO:0007669"/>
    <property type="project" value="InterPro"/>
</dbReference>
<feature type="transmembrane region" description="Helical" evidence="6">
    <location>
        <begin position="180"/>
        <end position="200"/>
    </location>
</feature>
<keyword evidence="9" id="KW-1185">Reference proteome</keyword>
<reference evidence="9" key="1">
    <citation type="submission" date="2017-07" db="EMBL/GenBank/DDBJ databases">
        <title>Comparative genome mining reveals phylogenetic distribution patterns of secondary metabolites in Amycolatopsis.</title>
        <authorList>
            <person name="Adamek M."/>
            <person name="Alanjary M."/>
            <person name="Sales-Ortells H."/>
            <person name="Goodfellow M."/>
            <person name="Bull A.T."/>
            <person name="Kalinowski J."/>
            <person name="Ziemert N."/>
        </authorList>
    </citation>
    <scope>NUCLEOTIDE SEQUENCE [LARGE SCALE GENOMIC DNA]</scope>
    <source>
        <strain evidence="9">H5</strain>
    </source>
</reference>
<dbReference type="InterPro" id="IPR044770">
    <property type="entry name" value="MFS_spinster-like"/>
</dbReference>
<dbReference type="AlphaFoldDB" id="A0A229SQC7"/>
<proteinExistence type="predicted"/>
<dbReference type="Proteomes" id="UP000215199">
    <property type="component" value="Unassembled WGS sequence"/>
</dbReference>
<feature type="transmembrane region" description="Helical" evidence="6">
    <location>
        <begin position="61"/>
        <end position="83"/>
    </location>
</feature>
<dbReference type="Pfam" id="PF07690">
    <property type="entry name" value="MFS_1"/>
    <property type="match status" value="1"/>
</dbReference>
<dbReference type="PANTHER" id="PTHR23505:SF52">
    <property type="entry name" value="MAJOR FACILITATOR SUPERFAMILY PROTEIN"/>
    <property type="match status" value="1"/>
</dbReference>
<keyword evidence="2" id="KW-0813">Transport</keyword>
<feature type="transmembrane region" description="Helical" evidence="6">
    <location>
        <begin position="115"/>
        <end position="137"/>
    </location>
</feature>
<protein>
    <submittedName>
        <fullName evidence="8">MFS transporter</fullName>
    </submittedName>
</protein>
<dbReference type="InterPro" id="IPR036259">
    <property type="entry name" value="MFS_trans_sf"/>
</dbReference>
<feature type="transmembrane region" description="Helical" evidence="6">
    <location>
        <begin position="149"/>
        <end position="174"/>
    </location>
</feature>
<keyword evidence="4 6" id="KW-1133">Transmembrane helix</keyword>
<dbReference type="EMBL" id="NMUL01000051">
    <property type="protein sequence ID" value="OXM60980.1"/>
    <property type="molecule type" value="Genomic_DNA"/>
</dbReference>
<evidence type="ECO:0000259" key="7">
    <source>
        <dbReference type="PROSITE" id="PS50850"/>
    </source>
</evidence>
<accession>A0A229SQC7</accession>
<feature type="transmembrane region" description="Helical" evidence="6">
    <location>
        <begin position="244"/>
        <end position="264"/>
    </location>
</feature>
<comment type="subcellular location">
    <subcellularLocation>
        <location evidence="1">Cell membrane</location>
        <topology evidence="1">Multi-pass membrane protein</topology>
    </subcellularLocation>
</comment>
<dbReference type="InterPro" id="IPR011701">
    <property type="entry name" value="MFS"/>
</dbReference>
<comment type="caution">
    <text evidence="8">The sequence shown here is derived from an EMBL/GenBank/DDBJ whole genome shotgun (WGS) entry which is preliminary data.</text>
</comment>
<keyword evidence="5 6" id="KW-0472">Membrane</keyword>
<feature type="domain" description="Major facilitator superfamily (MFS) profile" evidence="7">
    <location>
        <begin position="25"/>
        <end position="425"/>
    </location>
</feature>
<feature type="transmembrane region" description="Helical" evidence="6">
    <location>
        <begin position="276"/>
        <end position="296"/>
    </location>
</feature>
<evidence type="ECO:0000256" key="6">
    <source>
        <dbReference type="SAM" id="Phobius"/>
    </source>
</evidence>
<evidence type="ECO:0000256" key="2">
    <source>
        <dbReference type="ARBA" id="ARBA00022448"/>
    </source>
</evidence>
<gene>
    <name evidence="8" type="ORF">CF165_40015</name>
</gene>
<feature type="transmembrane region" description="Helical" evidence="6">
    <location>
        <begin position="370"/>
        <end position="390"/>
    </location>
</feature>
<evidence type="ECO:0000313" key="8">
    <source>
        <dbReference type="EMBL" id="OXM60980.1"/>
    </source>
</evidence>
<evidence type="ECO:0000256" key="5">
    <source>
        <dbReference type="ARBA" id="ARBA00023136"/>
    </source>
</evidence>
<evidence type="ECO:0000256" key="4">
    <source>
        <dbReference type="ARBA" id="ARBA00022989"/>
    </source>
</evidence>
<feature type="transmembrane region" description="Helical" evidence="6">
    <location>
        <begin position="90"/>
        <end position="109"/>
    </location>
</feature>
<feature type="transmembrane region" description="Helical" evidence="6">
    <location>
        <begin position="402"/>
        <end position="421"/>
    </location>
</feature>
<dbReference type="OrthoDB" id="65739at2"/>
<dbReference type="PANTHER" id="PTHR23505">
    <property type="entry name" value="SPINSTER"/>
    <property type="match status" value="1"/>
</dbReference>
<evidence type="ECO:0000256" key="1">
    <source>
        <dbReference type="ARBA" id="ARBA00004651"/>
    </source>
</evidence>
<dbReference type="RefSeq" id="WP_093952797.1">
    <property type="nucleotide sequence ID" value="NZ_NMUL01000051.1"/>
</dbReference>